<feature type="compositionally biased region" description="Basic residues" evidence="2">
    <location>
        <begin position="787"/>
        <end position="801"/>
    </location>
</feature>
<feature type="region of interest" description="Disordered" evidence="2">
    <location>
        <begin position="128"/>
        <end position="232"/>
    </location>
</feature>
<organism evidence="3 4">
    <name type="scientific">Endocarpon pusillum</name>
    <dbReference type="NCBI Taxonomy" id="364733"/>
    <lineage>
        <taxon>Eukaryota</taxon>
        <taxon>Fungi</taxon>
        <taxon>Dikarya</taxon>
        <taxon>Ascomycota</taxon>
        <taxon>Pezizomycotina</taxon>
        <taxon>Eurotiomycetes</taxon>
        <taxon>Chaetothyriomycetidae</taxon>
        <taxon>Verrucariales</taxon>
        <taxon>Verrucariaceae</taxon>
        <taxon>Endocarpon</taxon>
    </lineage>
</organism>
<feature type="compositionally biased region" description="Polar residues" evidence="2">
    <location>
        <begin position="220"/>
        <end position="232"/>
    </location>
</feature>
<dbReference type="OrthoDB" id="10325630at2759"/>
<feature type="coiled-coil region" evidence="1">
    <location>
        <begin position="715"/>
        <end position="760"/>
    </location>
</feature>
<evidence type="ECO:0000313" key="4">
    <source>
        <dbReference type="Proteomes" id="UP000606974"/>
    </source>
</evidence>
<feature type="compositionally biased region" description="Polar residues" evidence="2">
    <location>
        <begin position="158"/>
        <end position="170"/>
    </location>
</feature>
<proteinExistence type="predicted"/>
<feature type="coiled-coil region" evidence="1">
    <location>
        <begin position="551"/>
        <end position="620"/>
    </location>
</feature>
<feature type="region of interest" description="Disordered" evidence="2">
    <location>
        <begin position="354"/>
        <end position="434"/>
    </location>
</feature>
<reference evidence="3" key="1">
    <citation type="submission" date="2020-02" db="EMBL/GenBank/DDBJ databases">
        <authorList>
            <person name="Palmer J.M."/>
        </authorList>
    </citation>
    <scope>NUCLEOTIDE SEQUENCE</scope>
    <source>
        <strain evidence="3">EPUS1.4</strain>
        <tissue evidence="3">Thallus</tissue>
    </source>
</reference>
<gene>
    <name evidence="3" type="ORF">GJ744_010271</name>
</gene>
<accession>A0A8H7AI89</accession>
<evidence type="ECO:0000256" key="2">
    <source>
        <dbReference type="SAM" id="MobiDB-lite"/>
    </source>
</evidence>
<feature type="compositionally biased region" description="Basic residues" evidence="2">
    <location>
        <begin position="485"/>
        <end position="494"/>
    </location>
</feature>
<keyword evidence="1" id="KW-0175">Coiled coil</keyword>
<comment type="caution">
    <text evidence="3">The sequence shown here is derived from an EMBL/GenBank/DDBJ whole genome shotgun (WGS) entry which is preliminary data.</text>
</comment>
<feature type="compositionally biased region" description="Low complexity" evidence="2">
    <location>
        <begin position="404"/>
        <end position="418"/>
    </location>
</feature>
<dbReference type="Proteomes" id="UP000606974">
    <property type="component" value="Unassembled WGS sequence"/>
</dbReference>
<evidence type="ECO:0000313" key="3">
    <source>
        <dbReference type="EMBL" id="KAF7507601.1"/>
    </source>
</evidence>
<evidence type="ECO:0000256" key="1">
    <source>
        <dbReference type="SAM" id="Coils"/>
    </source>
</evidence>
<protein>
    <submittedName>
        <fullName evidence="3">Uncharacterized protein</fullName>
    </submittedName>
</protein>
<sequence>MNSSMTSHATIGNSTFAEPRSAESTMSSIDGPSDFTENVFEYMKSNKQTSTKKPPRVKPKVKPKAKRQFKQEESGIIIGSPSEFSDDFTDYTINKRGVSSPAKSENSDLDGPSDFTANIVDYMKGNKPCSSTARDSPGFVGARAAMSSSPIHKKSIDNKTASSPAKSENPNLDGPSDFTANIVGYMKGDKADSPSPKNSPGIVDAGQVKASSPMREDAVSNGSKPTFQPNLPPSSQLANTVPNSAPQMNKNLVINGPSNFTASLAAFINDSSARCASVHTTSSPKVTIRPMSSPARVENFDVYGGADFAPKVADYIDEKTRQSATLPNSPVSKNNTNITKQATYVEEIPTFNMPSAKARSSSKHDNSGVRDPSTSARNLTNSTKKKSQPPVAAARSIIDKKDNITTTKKATPAVKTTPLSMPPTRAMSSSQHNDFDIEGPTDFTENLVDYLNGTSTKSALTRKSDSKKQTDKHSPIAKTAAVGKPARRPSHVAKKGGLVIEGPSDFTENLVDYMKGTKTYSPHPKTYSSATIAVPTNSTETMTEASGNGQEDKLRAQIAQLQAQLLQKDKTITGLQDSLAAAENKSADLECVLEQKNTTIDKLQALLKQCNQQCQSLKFELHHTKMEVDHLQENLNDVIINTVQPKEQVINRLHDNNENQLGHIADLRSEIADKDLLLIETVEVVQKPQSEMDCELLKNALSEHADALNTQHDISDKLAAEKKELEGTIASLQKRQAEMEEKQEKREEEWQARVELLLQEVERRGAACMELWGQLEHPGERDEKGRQKYTYKYTKKGTKRA</sequence>
<feature type="compositionally biased region" description="Basic and acidic residues" evidence="2">
    <location>
        <begin position="777"/>
        <end position="786"/>
    </location>
</feature>
<feature type="compositionally biased region" description="Polar residues" evidence="2">
    <location>
        <begin position="1"/>
        <end position="30"/>
    </location>
</feature>
<dbReference type="AlphaFoldDB" id="A0A8H7AI89"/>
<feature type="compositionally biased region" description="Basic residues" evidence="2">
    <location>
        <begin position="53"/>
        <end position="68"/>
    </location>
</feature>
<feature type="region of interest" description="Disordered" evidence="2">
    <location>
        <begin position="458"/>
        <end position="501"/>
    </location>
</feature>
<feature type="compositionally biased region" description="Basic and acidic residues" evidence="2">
    <location>
        <begin position="462"/>
        <end position="474"/>
    </location>
</feature>
<dbReference type="EMBL" id="JAACFV010000066">
    <property type="protein sequence ID" value="KAF7507601.1"/>
    <property type="molecule type" value="Genomic_DNA"/>
</dbReference>
<name>A0A8H7AI89_9EURO</name>
<keyword evidence="4" id="KW-1185">Reference proteome</keyword>
<feature type="region of interest" description="Disordered" evidence="2">
    <location>
        <begin position="776"/>
        <end position="801"/>
    </location>
</feature>
<feature type="region of interest" description="Disordered" evidence="2">
    <location>
        <begin position="1"/>
        <end position="81"/>
    </location>
</feature>
<feature type="compositionally biased region" description="Polar residues" evidence="2">
    <location>
        <begin position="372"/>
        <end position="382"/>
    </location>
</feature>